<comment type="subcellular location">
    <subcellularLocation>
        <location evidence="1">Nucleus</location>
    </subcellularLocation>
</comment>
<dbReference type="InterPro" id="IPR013970">
    <property type="entry name" value="Rfa2"/>
</dbReference>
<dbReference type="PANTHER" id="PTHR15114:SF1">
    <property type="entry name" value="REPLICATION PROTEIN A 14 KDA SUBUNIT"/>
    <property type="match status" value="1"/>
</dbReference>
<dbReference type="AlphaFoldDB" id="A0A4P9ZRK8"/>
<dbReference type="Pfam" id="PF08661">
    <property type="entry name" value="Rep_fac-A_3"/>
    <property type="match status" value="1"/>
</dbReference>
<evidence type="ECO:0000256" key="3">
    <source>
        <dbReference type="ARBA" id="ARBA00023242"/>
    </source>
</evidence>
<evidence type="ECO:0000256" key="2">
    <source>
        <dbReference type="ARBA" id="ARBA00009761"/>
    </source>
</evidence>
<dbReference type="GO" id="GO:0003697">
    <property type="term" value="F:single-stranded DNA binding"/>
    <property type="evidence" value="ECO:0007669"/>
    <property type="project" value="TreeGrafter"/>
</dbReference>
<proteinExistence type="inferred from homology"/>
<sequence>MEKPTPRVNSALLPNYINHSVRIVGKVIQIQGNKAVLEVSDHGKVLVNLVPQNNIGSQYVEIIGLVQEDRSIQEFSSCNMGEKFGK</sequence>
<accession>A0A4P9ZRK8</accession>
<dbReference type="PANTHER" id="PTHR15114">
    <property type="entry name" value="REPLICATION PROTEIN A3"/>
    <property type="match status" value="1"/>
</dbReference>
<dbReference type="EMBL" id="ML002738">
    <property type="protein sequence ID" value="RKP35995.1"/>
    <property type="molecule type" value="Genomic_DNA"/>
</dbReference>
<keyword evidence="3" id="KW-0539">Nucleus</keyword>
<keyword evidence="5" id="KW-1185">Reference proteome</keyword>
<dbReference type="GO" id="GO:0006284">
    <property type="term" value="P:base-excision repair"/>
    <property type="evidence" value="ECO:0007669"/>
    <property type="project" value="TreeGrafter"/>
</dbReference>
<dbReference type="GO" id="GO:0003684">
    <property type="term" value="F:damaged DNA binding"/>
    <property type="evidence" value="ECO:0007669"/>
    <property type="project" value="TreeGrafter"/>
</dbReference>
<dbReference type="GO" id="GO:0000724">
    <property type="term" value="P:double-strand break repair via homologous recombination"/>
    <property type="evidence" value="ECO:0007669"/>
    <property type="project" value="TreeGrafter"/>
</dbReference>
<dbReference type="Gene3D" id="2.40.50.140">
    <property type="entry name" value="Nucleic acid-binding proteins"/>
    <property type="match status" value="1"/>
</dbReference>
<dbReference type="GO" id="GO:0035861">
    <property type="term" value="C:site of double-strand break"/>
    <property type="evidence" value="ECO:0007669"/>
    <property type="project" value="TreeGrafter"/>
</dbReference>
<dbReference type="SUPFAM" id="SSF50249">
    <property type="entry name" value="Nucleic acid-binding proteins"/>
    <property type="match status" value="1"/>
</dbReference>
<gene>
    <name evidence="4" type="ORF">BJ085DRAFT_15932</name>
</gene>
<dbReference type="STRING" id="215637.A0A4P9ZRK8"/>
<dbReference type="GO" id="GO:0006260">
    <property type="term" value="P:DNA replication"/>
    <property type="evidence" value="ECO:0007669"/>
    <property type="project" value="InterPro"/>
</dbReference>
<evidence type="ECO:0000313" key="5">
    <source>
        <dbReference type="Proteomes" id="UP000268162"/>
    </source>
</evidence>
<evidence type="ECO:0000313" key="4">
    <source>
        <dbReference type="EMBL" id="RKP35995.1"/>
    </source>
</evidence>
<name>A0A4P9ZRK8_9FUNG</name>
<dbReference type="GO" id="GO:0005662">
    <property type="term" value="C:DNA replication factor A complex"/>
    <property type="evidence" value="ECO:0007669"/>
    <property type="project" value="TreeGrafter"/>
</dbReference>
<protein>
    <submittedName>
        <fullName evidence="4">Replication factor A protein 3</fullName>
    </submittedName>
</protein>
<organism evidence="4 5">
    <name type="scientific">Dimargaris cristalligena</name>
    <dbReference type="NCBI Taxonomy" id="215637"/>
    <lineage>
        <taxon>Eukaryota</taxon>
        <taxon>Fungi</taxon>
        <taxon>Fungi incertae sedis</taxon>
        <taxon>Zoopagomycota</taxon>
        <taxon>Kickxellomycotina</taxon>
        <taxon>Dimargaritomycetes</taxon>
        <taxon>Dimargaritales</taxon>
        <taxon>Dimargaritaceae</taxon>
        <taxon>Dimargaris</taxon>
    </lineage>
</organism>
<dbReference type="Proteomes" id="UP000268162">
    <property type="component" value="Unassembled WGS sequence"/>
</dbReference>
<dbReference type="GO" id="GO:0006298">
    <property type="term" value="P:mismatch repair"/>
    <property type="evidence" value="ECO:0007669"/>
    <property type="project" value="TreeGrafter"/>
</dbReference>
<reference evidence="5" key="1">
    <citation type="journal article" date="2018" name="Nat. Microbiol.">
        <title>Leveraging single-cell genomics to expand the fungal tree of life.</title>
        <authorList>
            <person name="Ahrendt S.R."/>
            <person name="Quandt C.A."/>
            <person name="Ciobanu D."/>
            <person name="Clum A."/>
            <person name="Salamov A."/>
            <person name="Andreopoulos B."/>
            <person name="Cheng J.F."/>
            <person name="Woyke T."/>
            <person name="Pelin A."/>
            <person name="Henrissat B."/>
            <person name="Reynolds N.K."/>
            <person name="Benny G.L."/>
            <person name="Smith M.E."/>
            <person name="James T.Y."/>
            <person name="Grigoriev I.V."/>
        </authorList>
    </citation>
    <scope>NUCLEOTIDE SEQUENCE [LARGE SCALE GENOMIC DNA]</scope>
    <source>
        <strain evidence="5">RSA 468</strain>
    </source>
</reference>
<evidence type="ECO:0000256" key="1">
    <source>
        <dbReference type="ARBA" id="ARBA00004123"/>
    </source>
</evidence>
<dbReference type="GO" id="GO:0006289">
    <property type="term" value="P:nucleotide-excision repair"/>
    <property type="evidence" value="ECO:0007669"/>
    <property type="project" value="TreeGrafter"/>
</dbReference>
<dbReference type="InterPro" id="IPR012340">
    <property type="entry name" value="NA-bd_OB-fold"/>
</dbReference>
<comment type="similarity">
    <text evidence="2">Belongs to the replication factor A protein 3 family.</text>
</comment>